<dbReference type="InterPro" id="IPR007459">
    <property type="entry name" value="DNA_pol3_chi"/>
</dbReference>
<dbReference type="EMBL" id="UOFV01000475">
    <property type="protein sequence ID" value="VAX04504.1"/>
    <property type="molecule type" value="Genomic_DNA"/>
</dbReference>
<dbReference type="EC" id="2.7.7.7" evidence="1"/>
<protein>
    <submittedName>
        <fullName evidence="1">DNA polymerase III chi subunit</fullName>
        <ecNumber evidence="1">2.7.7.7</ecNumber>
    </submittedName>
</protein>
<dbReference type="Pfam" id="PF04364">
    <property type="entry name" value="DNA_pol3_chi"/>
    <property type="match status" value="1"/>
</dbReference>
<gene>
    <name evidence="1" type="ORF">MNBD_GAMMA19-1195</name>
</gene>
<dbReference type="Gene3D" id="3.40.50.10110">
    <property type="entry name" value="DNA polymerase III subunit chi"/>
    <property type="match status" value="1"/>
</dbReference>
<evidence type="ECO:0000313" key="1">
    <source>
        <dbReference type="EMBL" id="VAX04504.1"/>
    </source>
</evidence>
<dbReference type="GO" id="GO:0032298">
    <property type="term" value="P:positive regulation of DNA-templated DNA replication initiation"/>
    <property type="evidence" value="ECO:0007669"/>
    <property type="project" value="TreeGrafter"/>
</dbReference>
<name>A0A3B1AXF7_9ZZZZ</name>
<dbReference type="GO" id="GO:0006260">
    <property type="term" value="P:DNA replication"/>
    <property type="evidence" value="ECO:0007669"/>
    <property type="project" value="InterPro"/>
</dbReference>
<dbReference type="InterPro" id="IPR036768">
    <property type="entry name" value="PolIII_chi_sf"/>
</dbReference>
<dbReference type="GO" id="GO:0003677">
    <property type="term" value="F:DNA binding"/>
    <property type="evidence" value="ECO:0007669"/>
    <property type="project" value="InterPro"/>
</dbReference>
<organism evidence="1">
    <name type="scientific">hydrothermal vent metagenome</name>
    <dbReference type="NCBI Taxonomy" id="652676"/>
    <lineage>
        <taxon>unclassified sequences</taxon>
        <taxon>metagenomes</taxon>
        <taxon>ecological metagenomes</taxon>
    </lineage>
</organism>
<keyword evidence="1" id="KW-0548">Nucleotidyltransferase</keyword>
<dbReference type="PANTHER" id="PTHR38767">
    <property type="entry name" value="DNA POLYMERASE III SUBUNIT CHI"/>
    <property type="match status" value="1"/>
</dbReference>
<dbReference type="PANTHER" id="PTHR38767:SF1">
    <property type="entry name" value="DNA POLYMERASE III SUBUNIT CHI"/>
    <property type="match status" value="1"/>
</dbReference>
<sequence length="142" mass="16351">MTNVDFYILANGSREHIACKLSEKAWGLGNRVYIHTESAQQAQHIDELLWTFRDGSFVPHEQYQTNVTCESPIQIGCHESPDTDCDVLINLAAEVPLFFSRFLRVAELVGTDSSAKTQGRERFRFYRDRGYPLKTHELNTRQ</sequence>
<dbReference type="SUPFAM" id="SSF102400">
    <property type="entry name" value="DNA polymerase III chi subunit"/>
    <property type="match status" value="1"/>
</dbReference>
<dbReference type="AlphaFoldDB" id="A0A3B1AXF7"/>
<reference evidence="1" key="1">
    <citation type="submission" date="2018-06" db="EMBL/GenBank/DDBJ databases">
        <authorList>
            <person name="Zhirakovskaya E."/>
        </authorList>
    </citation>
    <scope>NUCLEOTIDE SEQUENCE</scope>
</reference>
<accession>A0A3B1AXF7</accession>
<proteinExistence type="predicted"/>
<dbReference type="GO" id="GO:0003887">
    <property type="term" value="F:DNA-directed DNA polymerase activity"/>
    <property type="evidence" value="ECO:0007669"/>
    <property type="project" value="UniProtKB-EC"/>
</dbReference>
<keyword evidence="1" id="KW-0808">Transferase</keyword>